<feature type="signal peptide" evidence="1">
    <location>
        <begin position="1"/>
        <end position="25"/>
    </location>
</feature>
<dbReference type="Proteomes" id="UP000831796">
    <property type="component" value="Chromosome"/>
</dbReference>
<gene>
    <name evidence="2" type="ORF">MUN79_00090</name>
</gene>
<dbReference type="AlphaFoldDB" id="A0A8T9Q4E7"/>
<evidence type="ECO:0000256" key="1">
    <source>
        <dbReference type="SAM" id="SignalP"/>
    </source>
</evidence>
<feature type="chain" id="PRO_5035878603" evidence="1">
    <location>
        <begin position="26"/>
        <end position="569"/>
    </location>
</feature>
<name>A0A8T9Q4E7_9BACT</name>
<evidence type="ECO:0000313" key="2">
    <source>
        <dbReference type="EMBL" id="UOQ72454.1"/>
    </source>
</evidence>
<organism evidence="2 3">
    <name type="scientific">Hymenobacter cellulosilyticus</name>
    <dbReference type="NCBI Taxonomy" id="2932248"/>
    <lineage>
        <taxon>Bacteria</taxon>
        <taxon>Pseudomonadati</taxon>
        <taxon>Bacteroidota</taxon>
        <taxon>Cytophagia</taxon>
        <taxon>Cytophagales</taxon>
        <taxon>Hymenobacteraceae</taxon>
        <taxon>Hymenobacter</taxon>
    </lineage>
</organism>
<sequence>MKKTVLIRILSVLITGLFAAQAAQAQAPAWQMAMGTGAIRSEVRATTSDASGNIYISGTYYGSATFGNITLTGNGISSAYLFVAKWSTVSNSFVWAQKAGGTGYAEVNTIAVNGNSVYIAGRFGGTVQFGNTDLVNPNRNTTWQGADAFIAKLTDTGTAAQFEWAQYAGGPSEDVATALAVRGTDVYMAGYYSSDYQGTTPILFGGITLGKRGRRNIFLTKLTDAGSTCSFAWAQRAGGYDTDVASALAVSGTSIYMAGTLTSTEVDFGNQNVAVPSRSMFITKFTDTGSGGNFGWVQQAKGFVRASAMTVVGANVYVVGQFSGTANFDNLSMTSRASGSPSITTSDVFVTKLTDTGSSAGFIWAKQAGSSSDDEATRVVVAGSNVYVGGTFDAYGSTASFGSTVLTSAGGTDLFVAKLIDSGSSADYSWAQRGGGVGDDSLLGLALVGTNVYAAGAIYDRATFGSQTVISPAIGLVGYLAALQDNTITATAPATARPELSLWPNPARTSVRVPEATAATTLTLLDATGRTVRTASGTVLPVQGVAPGLYVLQATTPGQPLRTARLVVE</sequence>
<dbReference type="PANTHER" id="PTHR35580">
    <property type="entry name" value="CELL SURFACE GLYCOPROTEIN (S-LAYER PROTEIN)-LIKE PROTEIN"/>
    <property type="match status" value="1"/>
</dbReference>
<dbReference type="InterPro" id="IPR026444">
    <property type="entry name" value="Secre_tail"/>
</dbReference>
<accession>A0A8T9Q4E7</accession>
<protein>
    <submittedName>
        <fullName evidence="2">T9SS type A sorting domain-containing protein</fullName>
    </submittedName>
</protein>
<dbReference type="RefSeq" id="WP_244675838.1">
    <property type="nucleotide sequence ID" value="NZ_CP095046.1"/>
</dbReference>
<keyword evidence="3" id="KW-1185">Reference proteome</keyword>
<proteinExistence type="predicted"/>
<dbReference type="PANTHER" id="PTHR35580:SF1">
    <property type="entry name" value="PHYTASE-LIKE DOMAIN-CONTAINING PROTEIN"/>
    <property type="match status" value="1"/>
</dbReference>
<dbReference type="InterPro" id="IPR052918">
    <property type="entry name" value="Motility_Chemotaxis_Reg"/>
</dbReference>
<reference evidence="2" key="1">
    <citation type="submission" date="2022-04" db="EMBL/GenBank/DDBJ databases">
        <title>Hymenobacter sp. isolated from the air.</title>
        <authorList>
            <person name="Won M."/>
            <person name="Lee C.-M."/>
            <person name="Woen H.-Y."/>
            <person name="Kwon S.-W."/>
        </authorList>
    </citation>
    <scope>NUCLEOTIDE SEQUENCE</scope>
    <source>
        <strain evidence="2">5116S-3</strain>
    </source>
</reference>
<dbReference type="EMBL" id="CP095046">
    <property type="protein sequence ID" value="UOQ72454.1"/>
    <property type="molecule type" value="Genomic_DNA"/>
</dbReference>
<dbReference type="NCBIfam" id="TIGR04183">
    <property type="entry name" value="Por_Secre_tail"/>
    <property type="match status" value="1"/>
</dbReference>
<dbReference type="KEGG" id="hcu:MUN79_00090"/>
<keyword evidence="1" id="KW-0732">Signal</keyword>
<evidence type="ECO:0000313" key="3">
    <source>
        <dbReference type="Proteomes" id="UP000831796"/>
    </source>
</evidence>